<evidence type="ECO:0000313" key="2">
    <source>
        <dbReference type="Proteomes" id="UP001341135"/>
    </source>
</evidence>
<proteinExistence type="predicted"/>
<dbReference type="EMBL" id="AP028907">
    <property type="protein sequence ID" value="BES81024.1"/>
    <property type="molecule type" value="Genomic_DNA"/>
</dbReference>
<evidence type="ECO:0008006" key="3">
    <source>
        <dbReference type="Google" id="ProtNLM"/>
    </source>
</evidence>
<evidence type="ECO:0000313" key="1">
    <source>
        <dbReference type="EMBL" id="BES81024.1"/>
    </source>
</evidence>
<dbReference type="Proteomes" id="UP001341135">
    <property type="component" value="Chromosome"/>
</dbReference>
<keyword evidence="2" id="KW-1185">Reference proteome</keyword>
<organism evidence="1 2">
    <name type="scientific">Pyrodictium abyssi</name>
    <dbReference type="NCBI Taxonomy" id="54256"/>
    <lineage>
        <taxon>Archaea</taxon>
        <taxon>Thermoproteota</taxon>
        <taxon>Thermoprotei</taxon>
        <taxon>Desulfurococcales</taxon>
        <taxon>Pyrodictiaceae</taxon>
        <taxon>Pyrodictium</taxon>
    </lineage>
</organism>
<name>A0ABN6ZLC0_9CREN</name>
<protein>
    <recommendedName>
        <fullName evidence="3">Glycoside-hydrolase family GH114 TIM-barrel domain-containing protein</fullName>
    </recommendedName>
</protein>
<sequence>MVFCCKRMVLVLACAALLLALAWAPAAGAYMGVYSPGSSGFKRLVIYYGWLSTSNLPDIDVDVLVVAGTSRILPGGGDYDVVQLLRSRGVEVYAYLHMPGDRPVGLGSSFREMVAENTTGTLEERYLYWLSYIEGLVDRYVGVVDGVFLDECDPAYFTSSLDSVYVEYFTRGIGEIAGYAHSRGLKVFINGVMGYAAYGDYYLWEDYVVGYDPSAGGYYLIPGFLRQTSYTSPLEWVNGLSRYLYLAEHGLLDRTLAVTFADPERPETLEWARMAYALARIMGLGGWGYADIYYYAGGGPVPADIVEAREYGPPVSSPVIDEETQTAWRAFAASTVYVDYGSAAVDEALAYEPEVTVDGYGGEYWNILGGPVYGSATTLECLGMVPAGGGGLGVYAEWDAVEASSGGLLHVYIDSDGSAETGYSVYGVGADYLVEVYTDGTAWLYSYTGSGTDWSWAPEAEAPAAVVQTPDGGYAAELLIQGVGLEPGVSRIVVATVHGWADDAVAGPIVYIGQPLFYQPVDPLAAYTGVVEAIAISDSNTTIYATGPVGAVVGYTVVLPYTGVGGVDAAGAVVESYTWSSIGDGYIAVTVVAKHLDTSVKITIYPAQSTTDDDTSSGTGDST</sequence>
<accession>A0ABN6ZLC0</accession>
<reference evidence="1 2" key="1">
    <citation type="submission" date="2023-09" db="EMBL/GenBank/DDBJ databases">
        <title>Pyrofollis japonicus gen. nov. sp. nov., a novel member of the family Pyrodictiaceae isolated from the Iheya North hydrothermal field.</title>
        <authorList>
            <person name="Miyazaki U."/>
            <person name="Sanari M."/>
            <person name="Tame A."/>
            <person name="Kitajima M."/>
            <person name="Okamoto A."/>
            <person name="Sawayama S."/>
            <person name="Miyazaki J."/>
            <person name="Takai K."/>
            <person name="Nakagawa S."/>
        </authorList>
    </citation>
    <scope>NUCLEOTIDE SEQUENCE [LARGE SCALE GENOMIC DNA]</scope>
    <source>
        <strain evidence="1 2">AV2</strain>
    </source>
</reference>
<gene>
    <name evidence="1" type="ORF">PABY_05910</name>
</gene>